<dbReference type="GO" id="GO:0043195">
    <property type="term" value="C:terminal bouton"/>
    <property type="evidence" value="ECO:0007669"/>
    <property type="project" value="TreeGrafter"/>
</dbReference>
<organism evidence="10 11">
    <name type="scientific">Trachymyrmex septentrionalis</name>
    <dbReference type="NCBI Taxonomy" id="34720"/>
    <lineage>
        <taxon>Eukaryota</taxon>
        <taxon>Metazoa</taxon>
        <taxon>Ecdysozoa</taxon>
        <taxon>Arthropoda</taxon>
        <taxon>Hexapoda</taxon>
        <taxon>Insecta</taxon>
        <taxon>Pterygota</taxon>
        <taxon>Neoptera</taxon>
        <taxon>Endopterygota</taxon>
        <taxon>Hymenoptera</taxon>
        <taxon>Apocrita</taxon>
        <taxon>Aculeata</taxon>
        <taxon>Formicoidea</taxon>
        <taxon>Formicidae</taxon>
        <taxon>Myrmicinae</taxon>
        <taxon>Trachymyrmex</taxon>
    </lineage>
</organism>
<protein>
    <recommendedName>
        <fullName evidence="3">AP-3 complex subunit delta</fullName>
    </recommendedName>
</protein>
<evidence type="ECO:0000313" key="10">
    <source>
        <dbReference type="EMBL" id="KYN30541.1"/>
    </source>
</evidence>
<feature type="region of interest" description="Disordered" evidence="8">
    <location>
        <begin position="541"/>
        <end position="589"/>
    </location>
</feature>
<accession>A0A195EQT7</accession>
<feature type="domain" description="AP-3 complex subunit delta" evidence="9">
    <location>
        <begin position="555"/>
        <end position="700"/>
    </location>
</feature>
<feature type="compositionally biased region" description="Polar residues" evidence="8">
    <location>
        <begin position="761"/>
        <end position="775"/>
    </location>
</feature>
<evidence type="ECO:0000256" key="3">
    <source>
        <dbReference type="ARBA" id="ARBA00015717"/>
    </source>
</evidence>
<evidence type="ECO:0000256" key="4">
    <source>
        <dbReference type="ARBA" id="ARBA00022448"/>
    </source>
</evidence>
<evidence type="ECO:0000256" key="7">
    <source>
        <dbReference type="ARBA" id="ARBA00023136"/>
    </source>
</evidence>
<dbReference type="AlphaFoldDB" id="A0A195EQT7"/>
<dbReference type="Pfam" id="PF26171">
    <property type="entry name" value="Mu_AP3"/>
    <property type="match status" value="1"/>
</dbReference>
<dbReference type="GO" id="GO:0048490">
    <property type="term" value="P:anterograde synaptic vesicle transport"/>
    <property type="evidence" value="ECO:0007669"/>
    <property type="project" value="TreeGrafter"/>
</dbReference>
<feature type="compositionally biased region" description="Basic and acidic residues" evidence="8">
    <location>
        <begin position="722"/>
        <end position="732"/>
    </location>
</feature>
<feature type="compositionally biased region" description="Basic residues" evidence="8">
    <location>
        <begin position="626"/>
        <end position="646"/>
    </location>
</feature>
<dbReference type="SUPFAM" id="SSF48371">
    <property type="entry name" value="ARM repeat"/>
    <property type="match status" value="1"/>
</dbReference>
<dbReference type="GO" id="GO:0098943">
    <property type="term" value="P:neurotransmitter receptor transport, postsynaptic endosome to lysosome"/>
    <property type="evidence" value="ECO:0007669"/>
    <property type="project" value="TreeGrafter"/>
</dbReference>
<sequence length="1095" mass="125052">MALRKVKGNFERMFDKNLTDLVRGIRNNKENEAKYIAQCIEEIKQELRQDNVAVKANAVAKLTYLQMLGYDISWAGFNIIEVMSSTKFTHKRIGYLAASQSFHAETELLMLTTNMIRKDLNSQNQYDAGLALSGLSCFISPDLARDLVHDIMTLLTSTKPYLRKKAVLMMYKVFLRFPEALRPAFPRLKEKLEDPDSGVQSAAVNVVCELARKNPKNYLSLAPVFFKLMTTSTNNWMLIKIIKLFGALTPLEPRLGRKLIEPLTNLIHSTSAMSLLYECINTVIAVLISISSGMPSHSDSIQLCVQKLRILIEDSDQNLKYLGLLAMSKILRNHPKSVQSHKDLIMQCLDDKDETIRLRALDLLYGMVSKKNLMEIVKKLMVHMDKAEGTMYRDELLSKIIQICSQNNYHFITYFEWYISVLVELTRMEGTKHGPLVATQLLDVAIRVQAIRKYAVQQCALLLENSYLLTGQPRATMSEVLYAAAWICGEFSSMHHAINDILRINVPIPENLDLDSWINDPPSESSDSEDLDMNDIFIKTDKPNNSFSKRDSNEPSLEELERRREARKLEQENNPHYLKGSFKTPTSYHNSSNAYEDFENIPVAELDIPISLKISNSHRCRDINSSHKRHKKHEKKKKSKKNKNKRSASEEEDEKDDSLPPQIVNTGIGELPPGAEISDSDEYDLVDSNDPHRALNIDLDMPLREDERLPVLEHRVTENKITKKLEEKENKKEKGHRKSKKKVKNVMENEVMNEKEPNLWLETNSSPEKMQSSTVGEYIEVSNESQKDSKRKKSKSQNKHKKSNDEDAKHKKSKKSKNKKENKSLDYEETAGISTPSKEILPEIKDDIMNIEYNTITEKIQQDISYEELVKNKVLSMRYELRQIPDDSSKVIVSICITNIGQPLVKELVFDVPDTSSLKLVRNPGDEFGIKLPFQLPLQSSKETEFTVLVSDVTFAQRLRGTLTYMFESKEGTQQEKLDFTVPLSCSKFMVGHLSHKDILTELLKSGQLVSKIKREVMPSQDFDTVLNIICRKCNLTLVEQIDDTASLYGHSLKGHHVCLLLKYNRATENLVIEGKGDNNSLLSGIGEEIFRLLT</sequence>
<keyword evidence="5" id="KW-0677">Repeat</keyword>
<keyword evidence="4" id="KW-0813">Transport</keyword>
<dbReference type="InterPro" id="IPR011989">
    <property type="entry name" value="ARM-like"/>
</dbReference>
<dbReference type="FunFam" id="1.25.10.10:FF:000251">
    <property type="entry name" value="AP-3 complex subunit delta"/>
    <property type="match status" value="1"/>
</dbReference>
<dbReference type="PANTHER" id="PTHR22781:SF12">
    <property type="entry name" value="AP-3 COMPLEX SUBUNIT DELTA-1"/>
    <property type="match status" value="1"/>
</dbReference>
<dbReference type="GO" id="GO:0016182">
    <property type="term" value="P:synaptic vesicle budding from endosome"/>
    <property type="evidence" value="ECO:0007669"/>
    <property type="project" value="TreeGrafter"/>
</dbReference>
<evidence type="ECO:0000256" key="8">
    <source>
        <dbReference type="SAM" id="MobiDB-lite"/>
    </source>
</evidence>
<feature type="region of interest" description="Disordered" evidence="8">
    <location>
        <begin position="619"/>
        <end position="690"/>
    </location>
</feature>
<evidence type="ECO:0000256" key="6">
    <source>
        <dbReference type="ARBA" id="ARBA00022927"/>
    </source>
</evidence>
<dbReference type="InterPro" id="IPR016024">
    <property type="entry name" value="ARM-type_fold"/>
</dbReference>
<dbReference type="Pfam" id="PF01602">
    <property type="entry name" value="Adaptin_N"/>
    <property type="match status" value="1"/>
</dbReference>
<dbReference type="InterPro" id="IPR010474">
    <property type="entry name" value="AP3D_dom_metazoa"/>
</dbReference>
<dbReference type="PANTHER" id="PTHR22781">
    <property type="entry name" value="DELTA ADAPTIN-RELATED"/>
    <property type="match status" value="1"/>
</dbReference>
<dbReference type="GO" id="GO:0030123">
    <property type="term" value="C:AP-3 adaptor complex"/>
    <property type="evidence" value="ECO:0007669"/>
    <property type="project" value="InterPro"/>
</dbReference>
<keyword evidence="6" id="KW-0653">Protein transport</keyword>
<keyword evidence="11" id="KW-1185">Reference proteome</keyword>
<dbReference type="InterPro" id="IPR058898">
    <property type="entry name" value="Mu_AP3"/>
</dbReference>
<dbReference type="GO" id="GO:0048499">
    <property type="term" value="P:synaptic vesicle membrane organization"/>
    <property type="evidence" value="ECO:0007669"/>
    <property type="project" value="TreeGrafter"/>
</dbReference>
<dbReference type="EMBL" id="KQ982021">
    <property type="protein sequence ID" value="KYN30541.1"/>
    <property type="molecule type" value="Genomic_DNA"/>
</dbReference>
<dbReference type="STRING" id="34720.A0A195EQT7"/>
<dbReference type="GO" id="GO:0006896">
    <property type="term" value="P:Golgi to vacuole transport"/>
    <property type="evidence" value="ECO:0007669"/>
    <property type="project" value="TreeGrafter"/>
</dbReference>
<name>A0A195EQT7_9HYME</name>
<dbReference type="InterPro" id="IPR017105">
    <property type="entry name" value="AP3_complex_dsu"/>
</dbReference>
<evidence type="ECO:0000313" key="11">
    <source>
        <dbReference type="Proteomes" id="UP000078541"/>
    </source>
</evidence>
<dbReference type="GO" id="GO:0010008">
    <property type="term" value="C:endosome membrane"/>
    <property type="evidence" value="ECO:0007669"/>
    <property type="project" value="TreeGrafter"/>
</dbReference>
<comment type="similarity">
    <text evidence="2">Belongs to the adaptor complexes large subunit family.</text>
</comment>
<dbReference type="GO" id="GO:0098830">
    <property type="term" value="C:presynaptic endosome"/>
    <property type="evidence" value="ECO:0007669"/>
    <property type="project" value="TreeGrafter"/>
</dbReference>
<feature type="compositionally biased region" description="Basic residues" evidence="8">
    <location>
        <begin position="733"/>
        <end position="744"/>
    </location>
</feature>
<dbReference type="Gene3D" id="1.25.10.10">
    <property type="entry name" value="Leucine-rich Repeat Variant"/>
    <property type="match status" value="1"/>
</dbReference>
<dbReference type="GO" id="GO:1904115">
    <property type="term" value="C:axon cytoplasm"/>
    <property type="evidence" value="ECO:0007669"/>
    <property type="project" value="GOC"/>
</dbReference>
<comment type="subcellular location">
    <subcellularLocation>
        <location evidence="1">Endomembrane system</location>
    </subcellularLocation>
</comment>
<reference evidence="10 11" key="1">
    <citation type="submission" date="2016-03" db="EMBL/GenBank/DDBJ databases">
        <title>Trachymyrmex septentrionalis WGS genome.</title>
        <authorList>
            <person name="Nygaard S."/>
            <person name="Hu H."/>
            <person name="Boomsma J."/>
            <person name="Zhang G."/>
        </authorList>
    </citation>
    <scope>NUCLEOTIDE SEQUENCE [LARGE SCALE GENOMIC DNA]</scope>
    <source>
        <strain evidence="10">Tsep2-gDNA-1</strain>
        <tissue evidence="10">Whole body</tissue>
    </source>
</reference>
<keyword evidence="7" id="KW-0472">Membrane</keyword>
<gene>
    <name evidence="10" type="ORF">ALC56_15237</name>
</gene>
<dbReference type="GO" id="GO:0006623">
    <property type="term" value="P:protein targeting to vacuole"/>
    <property type="evidence" value="ECO:0007669"/>
    <property type="project" value="TreeGrafter"/>
</dbReference>
<dbReference type="SMART" id="SM01354">
    <property type="entry name" value="BLVR"/>
    <property type="match status" value="1"/>
</dbReference>
<feature type="compositionally biased region" description="Acidic residues" evidence="8">
    <location>
        <begin position="678"/>
        <end position="687"/>
    </location>
</feature>
<evidence type="ECO:0000256" key="5">
    <source>
        <dbReference type="ARBA" id="ARBA00022737"/>
    </source>
</evidence>
<evidence type="ECO:0000256" key="1">
    <source>
        <dbReference type="ARBA" id="ARBA00004308"/>
    </source>
</evidence>
<feature type="compositionally biased region" description="Basic and acidic residues" evidence="8">
    <location>
        <begin position="541"/>
        <end position="573"/>
    </location>
</feature>
<proteinExistence type="inferred from homology"/>
<feature type="region of interest" description="Disordered" evidence="8">
    <location>
        <begin position="722"/>
        <end position="832"/>
    </location>
</feature>
<feature type="compositionally biased region" description="Basic residues" evidence="8">
    <location>
        <begin position="789"/>
        <end position="802"/>
    </location>
</feature>
<dbReference type="InterPro" id="IPR002553">
    <property type="entry name" value="Clathrin/coatomer_adapt-like_N"/>
</dbReference>
<evidence type="ECO:0000256" key="2">
    <source>
        <dbReference type="ARBA" id="ARBA00006613"/>
    </source>
</evidence>
<evidence type="ECO:0000259" key="9">
    <source>
        <dbReference type="SMART" id="SM01354"/>
    </source>
</evidence>
<dbReference type="Proteomes" id="UP000078541">
    <property type="component" value="Unassembled WGS sequence"/>
</dbReference>
<dbReference type="Pfam" id="PF06375">
    <property type="entry name" value="AP3D1"/>
    <property type="match status" value="1"/>
</dbReference>